<name>A0ACC2UL13_9FUNG</name>
<dbReference type="Proteomes" id="UP001165960">
    <property type="component" value="Unassembled WGS sequence"/>
</dbReference>
<evidence type="ECO:0000313" key="1">
    <source>
        <dbReference type="EMBL" id="KAJ9087528.1"/>
    </source>
</evidence>
<accession>A0ACC2UL13</accession>
<dbReference type="EMBL" id="QTSX02000243">
    <property type="protein sequence ID" value="KAJ9087528.1"/>
    <property type="molecule type" value="Genomic_DNA"/>
</dbReference>
<gene>
    <name evidence="1" type="ORF">DSO57_1032430</name>
</gene>
<protein>
    <submittedName>
        <fullName evidence="1">Uncharacterized protein</fullName>
    </submittedName>
</protein>
<keyword evidence="2" id="KW-1185">Reference proteome</keyword>
<sequence>MIQFESPDLKALNNMIGLADSKPGISTYPYDPRGSNWNAHLEQAWCGRWDAKRTELSYARLPFYDILAGHMSRYPS</sequence>
<reference evidence="1" key="1">
    <citation type="submission" date="2022-04" db="EMBL/GenBank/DDBJ databases">
        <title>Genome of the entomopathogenic fungus Entomophthora muscae.</title>
        <authorList>
            <person name="Elya C."/>
            <person name="Lovett B.R."/>
            <person name="Lee E."/>
            <person name="Macias A.M."/>
            <person name="Hajek A.E."/>
            <person name="De Bivort B.L."/>
            <person name="Kasson M.T."/>
            <person name="De Fine Licht H.H."/>
            <person name="Stajich J.E."/>
        </authorList>
    </citation>
    <scope>NUCLEOTIDE SEQUENCE</scope>
    <source>
        <strain evidence="1">Berkeley</strain>
    </source>
</reference>
<evidence type="ECO:0000313" key="2">
    <source>
        <dbReference type="Proteomes" id="UP001165960"/>
    </source>
</evidence>
<proteinExistence type="predicted"/>
<organism evidence="1 2">
    <name type="scientific">Entomophthora muscae</name>
    <dbReference type="NCBI Taxonomy" id="34485"/>
    <lineage>
        <taxon>Eukaryota</taxon>
        <taxon>Fungi</taxon>
        <taxon>Fungi incertae sedis</taxon>
        <taxon>Zoopagomycota</taxon>
        <taxon>Entomophthoromycotina</taxon>
        <taxon>Entomophthoromycetes</taxon>
        <taxon>Entomophthorales</taxon>
        <taxon>Entomophthoraceae</taxon>
        <taxon>Entomophthora</taxon>
    </lineage>
</organism>
<comment type="caution">
    <text evidence="1">The sequence shown here is derived from an EMBL/GenBank/DDBJ whole genome shotgun (WGS) entry which is preliminary data.</text>
</comment>